<protein>
    <submittedName>
        <fullName evidence="2">Putative lambda tail assembly protein gpI family</fullName>
    </submittedName>
</protein>
<dbReference type="Proteomes" id="UP000595249">
    <property type="component" value="Segment"/>
</dbReference>
<sequence length="196" mass="20311">MAIVKMSGSIADEFGSDFKMNAINFSECLRSMFVQLPGLQKYFTNNNFIITISGNKVSGNDDAEKMKHFFIPLAKDEVVYVTPAIMGAGSGGVGAFQIVAGVVAVAAAFWTGGASIAAWSAANMALAAGGAMMILGGVATLMVKTPSASMQKDAIQSENTSFSSVDNIAGQGQVHALIYGECMIGSMVGSQSIETL</sequence>
<evidence type="ECO:0000256" key="1">
    <source>
        <dbReference type="SAM" id="Phobius"/>
    </source>
</evidence>
<feature type="transmembrane region" description="Helical" evidence="1">
    <location>
        <begin position="78"/>
        <end position="110"/>
    </location>
</feature>
<dbReference type="EMBL" id="MW021761">
    <property type="protein sequence ID" value="QPX74987.1"/>
    <property type="molecule type" value="Genomic_DNA"/>
</dbReference>
<dbReference type="GeneID" id="80456974"/>
<keyword evidence="1" id="KW-0472">Membrane</keyword>
<keyword evidence="1" id="KW-0812">Transmembrane</keyword>
<evidence type="ECO:0000313" key="2">
    <source>
        <dbReference type="EMBL" id="QPX74987.1"/>
    </source>
</evidence>
<evidence type="ECO:0000313" key="3">
    <source>
        <dbReference type="Proteomes" id="UP000595249"/>
    </source>
</evidence>
<dbReference type="KEGG" id="vg:80456974"/>
<organism evidence="2 3">
    <name type="scientific">Serratia phage vB_SmaS_Rovert</name>
    <dbReference type="NCBI Taxonomy" id="2777363"/>
    <lineage>
        <taxon>Viruses</taxon>
        <taxon>Duplodnaviria</taxon>
        <taxon>Heunggongvirae</taxon>
        <taxon>Uroviricota</taxon>
        <taxon>Caudoviricetes</taxon>
        <taxon>Rovertvirus</taxon>
        <taxon>Rovertvirus rovert</taxon>
    </lineage>
</organism>
<reference evidence="2 3" key="1">
    <citation type="submission" date="2020-09" db="EMBL/GenBank/DDBJ databases">
        <authorList>
            <person name="Marshall N."/>
            <person name="Wilson M.E."/>
            <person name="Walker J.K."/>
            <person name="Johnson L."/>
            <person name="Sharma R."/>
            <person name="Carr E."/>
            <person name="Grose J.H."/>
        </authorList>
    </citation>
    <scope>NUCLEOTIDE SEQUENCE [LARGE SCALE GENOMIC DNA]</scope>
</reference>
<dbReference type="RefSeq" id="YP_010774073.1">
    <property type="nucleotide sequence ID" value="NC_074751.1"/>
</dbReference>
<keyword evidence="3" id="KW-1185">Reference proteome</keyword>
<accession>A0A7T3N9X4</accession>
<proteinExistence type="predicted"/>
<keyword evidence="1" id="KW-1133">Transmembrane helix</keyword>
<name>A0A7T3N9X4_9CAUD</name>
<feature type="transmembrane region" description="Helical" evidence="1">
    <location>
        <begin position="116"/>
        <end position="143"/>
    </location>
</feature>